<keyword evidence="2" id="KW-1185">Reference proteome</keyword>
<evidence type="ECO:0000313" key="2">
    <source>
        <dbReference type="Proteomes" id="UP000789342"/>
    </source>
</evidence>
<dbReference type="AlphaFoldDB" id="A0A9N9HGR9"/>
<reference evidence="1" key="1">
    <citation type="submission" date="2021-06" db="EMBL/GenBank/DDBJ databases">
        <authorList>
            <person name="Kallberg Y."/>
            <person name="Tangrot J."/>
            <person name="Rosling A."/>
        </authorList>
    </citation>
    <scope>NUCLEOTIDE SEQUENCE</scope>
    <source>
        <strain evidence="1">CL551</strain>
    </source>
</reference>
<evidence type="ECO:0000313" key="1">
    <source>
        <dbReference type="EMBL" id="CAG8679398.1"/>
    </source>
</evidence>
<gene>
    <name evidence="1" type="ORF">AMORRO_LOCUS11177</name>
</gene>
<feature type="non-terminal residue" evidence="1">
    <location>
        <position position="1"/>
    </location>
</feature>
<organism evidence="1 2">
    <name type="scientific">Acaulospora morrowiae</name>
    <dbReference type="NCBI Taxonomy" id="94023"/>
    <lineage>
        <taxon>Eukaryota</taxon>
        <taxon>Fungi</taxon>
        <taxon>Fungi incertae sedis</taxon>
        <taxon>Mucoromycota</taxon>
        <taxon>Glomeromycotina</taxon>
        <taxon>Glomeromycetes</taxon>
        <taxon>Diversisporales</taxon>
        <taxon>Acaulosporaceae</taxon>
        <taxon>Acaulospora</taxon>
    </lineage>
</organism>
<name>A0A9N9HGR9_9GLOM</name>
<accession>A0A9N9HGR9</accession>
<proteinExistence type="predicted"/>
<feature type="non-terminal residue" evidence="1">
    <location>
        <position position="41"/>
    </location>
</feature>
<protein>
    <submittedName>
        <fullName evidence="1">17906_t:CDS:1</fullName>
    </submittedName>
</protein>
<comment type="caution">
    <text evidence="1">The sequence shown here is derived from an EMBL/GenBank/DDBJ whole genome shotgun (WGS) entry which is preliminary data.</text>
</comment>
<dbReference type="Proteomes" id="UP000789342">
    <property type="component" value="Unassembled WGS sequence"/>
</dbReference>
<sequence>MSLRTECAIHSCFRIVRLEEARGKSFTNKKILFANEPVVLF</sequence>
<dbReference type="EMBL" id="CAJVPV010013648">
    <property type="protein sequence ID" value="CAG8679398.1"/>
    <property type="molecule type" value="Genomic_DNA"/>
</dbReference>